<keyword evidence="14" id="KW-1185">Reference proteome</keyword>
<dbReference type="RefSeq" id="XP_020982707.1">
    <property type="nucleotide sequence ID" value="XM_021127048.2"/>
</dbReference>
<feature type="transmembrane region" description="Helical" evidence="12">
    <location>
        <begin position="991"/>
        <end position="1014"/>
    </location>
</feature>
<keyword evidence="6" id="KW-0732">Signal</keyword>
<dbReference type="GeneID" id="107496211"/>
<dbReference type="FunFam" id="3.80.10.10:FF:000095">
    <property type="entry name" value="LRR receptor-like serine/threonine-protein kinase GSO1"/>
    <property type="match status" value="1"/>
</dbReference>
<keyword evidence="7" id="KW-0677">Repeat</keyword>
<dbReference type="Pfam" id="PF13855">
    <property type="entry name" value="LRR_8"/>
    <property type="match status" value="1"/>
</dbReference>
<evidence type="ECO:0000256" key="3">
    <source>
        <dbReference type="ARBA" id="ARBA00022475"/>
    </source>
</evidence>
<evidence type="ECO:0000256" key="7">
    <source>
        <dbReference type="ARBA" id="ARBA00022737"/>
    </source>
</evidence>
<dbReference type="GO" id="GO:0005886">
    <property type="term" value="C:plasma membrane"/>
    <property type="evidence" value="ECO:0007669"/>
    <property type="project" value="UniProtKB-SubCell"/>
</dbReference>
<keyword evidence="9 12" id="KW-0472">Membrane</keyword>
<dbReference type="InterPro" id="IPR046956">
    <property type="entry name" value="RLP23-like"/>
</dbReference>
<proteinExistence type="inferred from homology"/>
<dbReference type="InterPro" id="IPR013210">
    <property type="entry name" value="LRR_N_plant-typ"/>
</dbReference>
<evidence type="ECO:0000256" key="10">
    <source>
        <dbReference type="ARBA" id="ARBA00023170"/>
    </source>
</evidence>
<accession>A0A6P5MBZ5</accession>
<dbReference type="KEGG" id="adu:107496211"/>
<reference evidence="15" key="2">
    <citation type="submission" date="2025-08" db="UniProtKB">
        <authorList>
            <consortium name="RefSeq"/>
        </authorList>
    </citation>
    <scope>IDENTIFICATION</scope>
    <source>
        <tissue evidence="15">Whole plant</tissue>
    </source>
</reference>
<evidence type="ECO:0000256" key="5">
    <source>
        <dbReference type="ARBA" id="ARBA00022692"/>
    </source>
</evidence>
<dbReference type="InterPro" id="IPR001611">
    <property type="entry name" value="Leu-rich_rpt"/>
</dbReference>
<dbReference type="AlphaFoldDB" id="A0A6P5MBZ5"/>
<feature type="domain" description="Leucine-rich repeat-containing N-terminal plant-type" evidence="13">
    <location>
        <begin position="33"/>
        <end position="48"/>
    </location>
</feature>
<dbReference type="SMART" id="SM00369">
    <property type="entry name" value="LRR_TYP"/>
    <property type="match status" value="10"/>
</dbReference>
<evidence type="ECO:0000256" key="6">
    <source>
        <dbReference type="ARBA" id="ARBA00022729"/>
    </source>
</evidence>
<dbReference type="FunFam" id="3.80.10.10:FF:000213">
    <property type="entry name" value="Tyrosine-sulfated glycopeptide receptor 1"/>
    <property type="match status" value="1"/>
</dbReference>
<dbReference type="Pfam" id="PF08263">
    <property type="entry name" value="LRRNT_2"/>
    <property type="match status" value="2"/>
</dbReference>
<dbReference type="SUPFAM" id="SSF52047">
    <property type="entry name" value="RNI-like"/>
    <property type="match status" value="1"/>
</dbReference>
<dbReference type="Pfam" id="PF00560">
    <property type="entry name" value="LRR_1"/>
    <property type="match status" value="10"/>
</dbReference>
<dbReference type="PANTHER" id="PTHR48061:SF46">
    <property type="entry name" value="LEUCINE-RICH REPEAT-CONTAINING N-TERMINAL PLANT-TYPE DOMAIN-CONTAINING PROTEIN"/>
    <property type="match status" value="1"/>
</dbReference>
<comment type="subcellular location">
    <subcellularLocation>
        <location evidence="1">Cell membrane</location>
        <topology evidence="1">Single-pass type I membrane protein</topology>
    </subcellularLocation>
</comment>
<evidence type="ECO:0000256" key="8">
    <source>
        <dbReference type="ARBA" id="ARBA00022989"/>
    </source>
</evidence>
<evidence type="ECO:0000256" key="9">
    <source>
        <dbReference type="ARBA" id="ARBA00023136"/>
    </source>
</evidence>
<keyword evidence="8 12" id="KW-1133">Transmembrane helix</keyword>
<keyword evidence="10" id="KW-0675">Receptor</keyword>
<dbReference type="Gene3D" id="3.80.10.10">
    <property type="entry name" value="Ribonuclease Inhibitor"/>
    <property type="match status" value="4"/>
</dbReference>
<protein>
    <submittedName>
        <fullName evidence="15">Receptor-like protein 7</fullName>
    </submittedName>
</protein>
<dbReference type="SUPFAM" id="SSF52058">
    <property type="entry name" value="L domain-like"/>
    <property type="match status" value="3"/>
</dbReference>
<sequence>MGYLVLLVVRVVVCVYIFMMFHFACLSSSHLCHSQDSSALLHFKTHFIFNTSFFEYYYGYEYEYEYEYEHEYDYECPHVYPKMSTWENGTDCCSWMGVTCHSVSGHVIGLDLSCGALVGNMNPNSTLFHLTHLQTLNLAFNSFHFSPLSSQFSKLVSLTHLNLSNCQFKGEIPSQISHLSKLQSLDLSSNYHLMWKETTWKKMLQNATALREIVLDYTNMSSISLTPNPLSNWSFSFSLVTLSLGDTGIRGYLTSHILCLPNFYELNLHGNENIQVHVPKLNCSTALSFLYLSFCQFPGSQIPDSFSNLTQLTFLYLPENGFNGSIPSLLSNLQHLTHLDLSWNAFTGSFPPFLSNLHHLVYLDLSGNKLSGQIPNVFDGLTNLQFLYLSYNNFQRKLPSSLFALTQLSSLVCSYNEIEGPLPHKVAFLNLTQLYLQGNLLNGTIPQWALSLKSLRYLHLSNNRFRGHISEITSYSLKYLDLCNNELQGNFPESIFHLVNLTRLCLSSDNWSGIVHFPLFSKLQNLEYIYLSGCTSLWLKSETSVNHTFSSLRALRLLSSNIIGYSTFSGNFSELEFLELSNSKLEGKVPKWIHGIDSLSYLNLSNNSLTSMGQFSWYQLEYLDLSFNLMDDDISSFFCNTTSLSDINLSHNRFTGTFPQCLANSSSTLEHLDLQMNKLHGNFPDTLNGLQLETLILNDNQFEGLLPKSLSNSLSLQELNLGNNQFEDTFPYWLQNISLLEILVLRSNKLYGPIANLKSKIIFPSLKIFDISCNNFSGSFPKAYIQNFQAMKIVDDEVLSSDYYFETGASFGGEGIIEEDTDHSLTSIIKGVSTTFTKIPRVFVNIDLSINKFEGEIPSIIGELQALKGLNLSHNKLVGHIPYSLGNLTNLESLDLSSNMLTGNIPTELTNLNFLEVLNLSQNQLVGPIPKGKQFDTFSNDSYEGNMGLCGLPLSIQCNNNVPLQQYPPSEAEDKFGFGWKPVAIGYACGMVLGIGLGCCVFSIGKPQWLVIMFGGKRIKRRRRGNRRARTT</sequence>
<dbReference type="PANTHER" id="PTHR48061">
    <property type="entry name" value="LEUCINE-RICH REPEAT RECEPTOR PROTEIN KINASE EMS1-LIKE-RELATED"/>
    <property type="match status" value="1"/>
</dbReference>
<name>A0A6P5MBZ5_ARADU</name>
<keyword evidence="3" id="KW-1003">Cell membrane</keyword>
<organism evidence="14 15">
    <name type="scientific">Arachis duranensis</name>
    <name type="common">Wild peanut</name>
    <dbReference type="NCBI Taxonomy" id="130453"/>
    <lineage>
        <taxon>Eukaryota</taxon>
        <taxon>Viridiplantae</taxon>
        <taxon>Streptophyta</taxon>
        <taxon>Embryophyta</taxon>
        <taxon>Tracheophyta</taxon>
        <taxon>Spermatophyta</taxon>
        <taxon>Magnoliopsida</taxon>
        <taxon>eudicotyledons</taxon>
        <taxon>Gunneridae</taxon>
        <taxon>Pentapetalae</taxon>
        <taxon>rosids</taxon>
        <taxon>fabids</taxon>
        <taxon>Fabales</taxon>
        <taxon>Fabaceae</taxon>
        <taxon>Papilionoideae</taxon>
        <taxon>50 kb inversion clade</taxon>
        <taxon>dalbergioids sensu lato</taxon>
        <taxon>Dalbergieae</taxon>
        <taxon>Pterocarpus clade</taxon>
        <taxon>Arachis</taxon>
    </lineage>
</organism>
<dbReference type="InterPro" id="IPR032675">
    <property type="entry name" value="LRR_dom_sf"/>
</dbReference>
<evidence type="ECO:0000256" key="12">
    <source>
        <dbReference type="SAM" id="Phobius"/>
    </source>
</evidence>
<dbReference type="InterPro" id="IPR003591">
    <property type="entry name" value="Leu-rich_rpt_typical-subtyp"/>
</dbReference>
<feature type="domain" description="Leucine-rich repeat-containing N-terminal plant-type" evidence="13">
    <location>
        <begin position="82"/>
        <end position="100"/>
    </location>
</feature>
<dbReference type="Proteomes" id="UP000515211">
    <property type="component" value="Chromosome 7"/>
</dbReference>
<dbReference type="PROSITE" id="PS51450">
    <property type="entry name" value="LRR"/>
    <property type="match status" value="2"/>
</dbReference>
<evidence type="ECO:0000256" key="1">
    <source>
        <dbReference type="ARBA" id="ARBA00004251"/>
    </source>
</evidence>
<dbReference type="SMART" id="SM00365">
    <property type="entry name" value="LRR_SD22"/>
    <property type="match status" value="5"/>
</dbReference>
<keyword evidence="4" id="KW-0433">Leucine-rich repeat</keyword>
<comment type="similarity">
    <text evidence="2">Belongs to the RLP family.</text>
</comment>
<keyword evidence="5 12" id="KW-0812">Transmembrane</keyword>
<evidence type="ECO:0000313" key="15">
    <source>
        <dbReference type="RefSeq" id="XP_020982707.1"/>
    </source>
</evidence>
<dbReference type="PRINTS" id="PR00019">
    <property type="entry name" value="LEURICHRPT"/>
</dbReference>
<gene>
    <name evidence="15" type="primary">LOC107496211</name>
</gene>
<evidence type="ECO:0000256" key="2">
    <source>
        <dbReference type="ARBA" id="ARBA00009592"/>
    </source>
</evidence>
<evidence type="ECO:0000313" key="14">
    <source>
        <dbReference type="Proteomes" id="UP000515211"/>
    </source>
</evidence>
<evidence type="ECO:0000256" key="11">
    <source>
        <dbReference type="ARBA" id="ARBA00023180"/>
    </source>
</evidence>
<evidence type="ECO:0000259" key="13">
    <source>
        <dbReference type="Pfam" id="PF08263"/>
    </source>
</evidence>
<evidence type="ECO:0000256" key="4">
    <source>
        <dbReference type="ARBA" id="ARBA00022614"/>
    </source>
</evidence>
<reference evidence="14" key="1">
    <citation type="journal article" date="2016" name="Nat. Genet.">
        <title>The genome sequences of Arachis duranensis and Arachis ipaensis, the diploid ancestors of cultivated peanut.</title>
        <authorList>
            <person name="Bertioli D.J."/>
            <person name="Cannon S.B."/>
            <person name="Froenicke L."/>
            <person name="Huang G."/>
            <person name="Farmer A.D."/>
            <person name="Cannon E.K."/>
            <person name="Liu X."/>
            <person name="Gao D."/>
            <person name="Clevenger J."/>
            <person name="Dash S."/>
            <person name="Ren L."/>
            <person name="Moretzsohn M.C."/>
            <person name="Shirasawa K."/>
            <person name="Huang W."/>
            <person name="Vidigal B."/>
            <person name="Abernathy B."/>
            <person name="Chu Y."/>
            <person name="Niederhuth C.E."/>
            <person name="Umale P."/>
            <person name="Araujo A.C."/>
            <person name="Kozik A."/>
            <person name="Kim K.D."/>
            <person name="Burow M.D."/>
            <person name="Varshney R.K."/>
            <person name="Wang X."/>
            <person name="Zhang X."/>
            <person name="Barkley N."/>
            <person name="Guimaraes P.M."/>
            <person name="Isobe S."/>
            <person name="Guo B."/>
            <person name="Liao B."/>
            <person name="Stalker H.T."/>
            <person name="Schmitz R.J."/>
            <person name="Scheffler B.E."/>
            <person name="Leal-Bertioli S.C."/>
            <person name="Xun X."/>
            <person name="Jackson S.A."/>
            <person name="Michelmore R."/>
            <person name="Ozias-Akins P."/>
        </authorList>
    </citation>
    <scope>NUCLEOTIDE SEQUENCE [LARGE SCALE GENOMIC DNA]</scope>
    <source>
        <strain evidence="14">cv. V14167</strain>
    </source>
</reference>
<keyword evidence="11" id="KW-0325">Glycoprotein</keyword>